<evidence type="ECO:0000313" key="4">
    <source>
        <dbReference type="Proteomes" id="UP000078084"/>
    </source>
</evidence>
<dbReference type="EMBL" id="LBNE01000017">
    <property type="protein sequence ID" value="KKO70348.1"/>
    <property type="molecule type" value="Genomic_DNA"/>
</dbReference>
<evidence type="ECO:0000313" key="5">
    <source>
        <dbReference type="Proteomes" id="UP000292039"/>
    </source>
</evidence>
<evidence type="ECO:0000313" key="3">
    <source>
        <dbReference type="EMBL" id="RZS73267.1"/>
    </source>
</evidence>
<feature type="signal peptide" evidence="1">
    <location>
        <begin position="1"/>
        <end position="38"/>
    </location>
</feature>
<proteinExistence type="predicted"/>
<dbReference type="Proteomes" id="UP000292039">
    <property type="component" value="Unassembled WGS sequence"/>
</dbReference>
<feature type="chain" id="PRO_5036007452" evidence="1">
    <location>
        <begin position="39"/>
        <end position="620"/>
    </location>
</feature>
<reference evidence="2 4" key="1">
    <citation type="submission" date="2015-04" db="EMBL/GenBank/DDBJ databases">
        <title>Genome sequence of Kerstersia gyiorum CG1.</title>
        <authorList>
            <person name="Greninger A.L."/>
            <person name="Kozyreva V."/>
            <person name="Chaturvedi V."/>
        </authorList>
    </citation>
    <scope>NUCLEOTIDE SEQUENCE [LARGE SCALE GENOMIC DNA]</scope>
    <source>
        <strain evidence="2 4">CG1</strain>
    </source>
</reference>
<keyword evidence="1" id="KW-0732">Signal</keyword>
<dbReference type="RefSeq" id="WP_068375422.1">
    <property type="nucleotide sequence ID" value="NZ_CBCSEB010000003.1"/>
</dbReference>
<dbReference type="Proteomes" id="UP000078084">
    <property type="component" value="Unassembled WGS sequence"/>
</dbReference>
<reference evidence="3 5" key="2">
    <citation type="submission" date="2019-02" db="EMBL/GenBank/DDBJ databases">
        <title>Genomic Encyclopedia of Type Strains, Phase IV (KMG-IV): sequencing the most valuable type-strain genomes for metagenomic binning, comparative biology and taxonomic classification.</title>
        <authorList>
            <person name="Goeker M."/>
        </authorList>
    </citation>
    <scope>NUCLEOTIDE SEQUENCE [LARGE SCALE GENOMIC DNA]</scope>
    <source>
        <strain evidence="3 5">DSM 16618</strain>
    </source>
</reference>
<protein>
    <submittedName>
        <fullName evidence="2">Uncharacterized protein</fullName>
    </submittedName>
</protein>
<dbReference type="EMBL" id="SGWZ01000001">
    <property type="protein sequence ID" value="RZS73267.1"/>
    <property type="molecule type" value="Genomic_DNA"/>
</dbReference>
<keyword evidence="4" id="KW-1185">Reference proteome</keyword>
<name>A0A171KN81_9BURK</name>
<dbReference type="STRING" id="206506.AAV32_17140"/>
<evidence type="ECO:0000313" key="2">
    <source>
        <dbReference type="EMBL" id="KKO70348.1"/>
    </source>
</evidence>
<sequence length="620" mass="64922">MPNHKAPVMNPSPLRTFTLPLRPLTLAVMLAAALPAQAQWANQEGLDAKVLHRFEKFSQDGNLQGVNPAMAPIAHKTDNGILLQGSTWTGRPAQDPAAFGMDAGGLSYLLTLDADGKPAAYQQAPIPAATGMVHSDLLDIGAGKVLASASHYVMTPTFAQINRLVVIQDGKTEILAPANTDFDGPLGGVGQHAIDDDGNTYYGTTSLSPTLVKRAADGTFSTIVDFLQYQSGKALLKGGYSTVLLWSKQDDHLYIASRMPVYEPNKTGDYPGVDTAATVYGALSRIPGRALRAGKVTADDIEVLHYFTEGNIANNTRENVNVMIEDGTWLYGGGAAGMWRFNRADIEGGVAFLPFSPDLSAVHTADAPNLAGGPAGAIQGPIALGLDGNIYGTSTQDASITAANSRGVIRANGQGALFRLVPGQAPDRSDDRIEAVRYFNDSEFGSGLFGVRAGPVVNGKHWLLGTTRTGGSLNPESDTSGLIYALEIDLPDIAFTEPLKADKSSYTTGERPVLTWATTGAQKCLASGGWQGTQQASGRAQMPALATAGTVIYSLTCEGLAGSQRSDASITVTQGDTPVQPVAPTEVQDVGGGATLPAGLAGLALLALLRRRPGRHACRT</sequence>
<accession>A0A171KN81</accession>
<comment type="caution">
    <text evidence="2">The sequence shown here is derived from an EMBL/GenBank/DDBJ whole genome shotgun (WGS) entry which is preliminary data.</text>
</comment>
<evidence type="ECO:0000256" key="1">
    <source>
        <dbReference type="SAM" id="SignalP"/>
    </source>
</evidence>
<organism evidence="2 4">
    <name type="scientific">Kerstersia gyiorum</name>
    <dbReference type="NCBI Taxonomy" id="206506"/>
    <lineage>
        <taxon>Bacteria</taxon>
        <taxon>Pseudomonadati</taxon>
        <taxon>Pseudomonadota</taxon>
        <taxon>Betaproteobacteria</taxon>
        <taxon>Burkholderiales</taxon>
        <taxon>Alcaligenaceae</taxon>
        <taxon>Kerstersia</taxon>
    </lineage>
</organism>
<dbReference type="AlphaFoldDB" id="A0A171KN81"/>
<gene>
    <name evidence="2" type="ORF">AAV32_17140</name>
    <name evidence="3" type="ORF">EV679_0457</name>
</gene>